<feature type="domain" description="ZZ-type" evidence="8">
    <location>
        <begin position="15"/>
        <end position="72"/>
    </location>
</feature>
<dbReference type="Pfam" id="PF04433">
    <property type="entry name" value="SWIRM"/>
    <property type="match status" value="1"/>
</dbReference>
<dbReference type="PROSITE" id="PS50934">
    <property type="entry name" value="SWIRM"/>
    <property type="match status" value="1"/>
</dbReference>
<keyword evidence="3" id="KW-0862">Zinc</keyword>
<dbReference type="Gene3D" id="1.10.10.10">
    <property type="entry name" value="Winged helix-like DNA-binding domain superfamily/Winged helix DNA-binding domain"/>
    <property type="match status" value="1"/>
</dbReference>
<keyword evidence="2 6" id="KW-0863">Zinc-finger</keyword>
<dbReference type="Proteomes" id="UP000694888">
    <property type="component" value="Unplaced"/>
</dbReference>
<dbReference type="PIRSF" id="PIRSF025024">
    <property type="entry name" value="Transcriptional_adaptor_2"/>
    <property type="match status" value="1"/>
</dbReference>
<dbReference type="SUPFAM" id="SSF57850">
    <property type="entry name" value="RING/U-box"/>
    <property type="match status" value="1"/>
</dbReference>
<dbReference type="InterPro" id="IPR017884">
    <property type="entry name" value="SANT_dom"/>
</dbReference>
<dbReference type="InterPro" id="IPR009057">
    <property type="entry name" value="Homeodomain-like_sf"/>
</dbReference>
<dbReference type="InterPro" id="IPR000433">
    <property type="entry name" value="Znf_ZZ"/>
</dbReference>
<keyword evidence="4 5" id="KW-0539">Nucleus</keyword>
<dbReference type="InterPro" id="IPR036388">
    <property type="entry name" value="WH-like_DNA-bd_sf"/>
</dbReference>
<feature type="domain" description="SANT" evidence="10">
    <location>
        <begin position="73"/>
        <end position="125"/>
    </location>
</feature>
<sequence>MEEPVSVESEQAERPLATECSSCHTPLEVPWIHCAICRTPTVDLCSRCFSHGAEFGQHECDHPYTVVKLDFPLYESHWTASEELKLLDAIQDCGIGNWQAISGKLRTKTEAECERHYLCCYVEKPQAPLPEFTDQHNYDRGAPVIFKLSDNPPRPAEGSNLWNEMGGYSAARCDFNTEHDNFLELDICHLTSSDMDSPRIESTEEMTEEDQRLYKDLSITVLEVYRNCLLERQRRKKLIREYGLINMRKWFGHMRRRFDSTLSLEILRPFMRLFPTMTFDKYLESLLYEKQLKNQISKLQEYRKNGITVLRAARLYSQLKQRRESSKIQRHLLSDVLNHVKDESSCQSWLARQAVLEGTQKADKLALPNPIRKSAPRLNIEGLQGYEKLNEAEKEMCAEVRLVPQAYLDFSRLLIAECNKHGFLRLAQARTLIKIDVNKTRRLYDFLLVQGLINKDPM</sequence>
<evidence type="ECO:0000256" key="1">
    <source>
        <dbReference type="ARBA" id="ARBA00022723"/>
    </source>
</evidence>
<feature type="domain" description="SWIRM" evidence="9">
    <location>
        <begin position="369"/>
        <end position="458"/>
    </location>
</feature>
<dbReference type="PROSITE" id="PS51293">
    <property type="entry name" value="SANT"/>
    <property type="match status" value="1"/>
</dbReference>
<comment type="subcellular location">
    <subcellularLocation>
        <location evidence="5">Nucleus</location>
    </subcellularLocation>
</comment>
<dbReference type="GeneID" id="101861129"/>
<dbReference type="Pfam" id="PF25299">
    <property type="entry name" value="ZZ_ADA2"/>
    <property type="match status" value="1"/>
</dbReference>
<dbReference type="InterPro" id="IPR007526">
    <property type="entry name" value="SWIRM"/>
</dbReference>
<dbReference type="InterPro" id="IPR055141">
    <property type="entry name" value="TADA2A_B-like_dom"/>
</dbReference>
<reference evidence="12 13" key="1">
    <citation type="submission" date="2025-05" db="UniProtKB">
        <authorList>
            <consortium name="RefSeq"/>
        </authorList>
    </citation>
    <scope>IDENTIFICATION</scope>
</reference>
<keyword evidence="5" id="KW-0804">Transcription</keyword>
<feature type="domain" description="Myb-like" evidence="7">
    <location>
        <begin position="78"/>
        <end position="117"/>
    </location>
</feature>
<dbReference type="Pfam" id="PF22941">
    <property type="entry name" value="TADA2A-like_3rd"/>
    <property type="match status" value="1"/>
</dbReference>
<dbReference type="Pfam" id="PF00249">
    <property type="entry name" value="Myb_DNA-binding"/>
    <property type="match status" value="1"/>
</dbReference>
<gene>
    <name evidence="12 13" type="primary">LOC101861129</name>
</gene>
<dbReference type="PANTHER" id="PTHR12374">
    <property type="entry name" value="TRANSCRIPTIONAL ADAPTOR 2 ADA2 -RELATED"/>
    <property type="match status" value="1"/>
</dbReference>
<dbReference type="InterPro" id="IPR001005">
    <property type="entry name" value="SANT/Myb"/>
</dbReference>
<keyword evidence="5" id="KW-0805">Transcription regulation</keyword>
<evidence type="ECO:0000256" key="5">
    <source>
        <dbReference type="PIRNR" id="PIRNR025024"/>
    </source>
</evidence>
<evidence type="ECO:0000259" key="9">
    <source>
        <dbReference type="PROSITE" id="PS50934"/>
    </source>
</evidence>
<keyword evidence="11" id="KW-1185">Reference proteome</keyword>
<organism evidence="11 13">
    <name type="scientific">Aplysia californica</name>
    <name type="common">California sea hare</name>
    <dbReference type="NCBI Taxonomy" id="6500"/>
    <lineage>
        <taxon>Eukaryota</taxon>
        <taxon>Metazoa</taxon>
        <taxon>Spiralia</taxon>
        <taxon>Lophotrochozoa</taxon>
        <taxon>Mollusca</taxon>
        <taxon>Gastropoda</taxon>
        <taxon>Heterobranchia</taxon>
        <taxon>Euthyneura</taxon>
        <taxon>Tectipleura</taxon>
        <taxon>Aplysiida</taxon>
        <taxon>Aplysioidea</taxon>
        <taxon>Aplysiidae</taxon>
        <taxon>Aplysia</taxon>
    </lineage>
</organism>
<dbReference type="Gene3D" id="3.30.60.90">
    <property type="match status" value="1"/>
</dbReference>
<evidence type="ECO:0000313" key="13">
    <source>
        <dbReference type="RefSeq" id="XP_012939102.1"/>
    </source>
</evidence>
<dbReference type="PROSITE" id="PS50090">
    <property type="entry name" value="MYB_LIKE"/>
    <property type="match status" value="1"/>
</dbReference>
<dbReference type="InterPro" id="IPR043145">
    <property type="entry name" value="Znf_ZZ_sf"/>
</dbReference>
<keyword evidence="1" id="KW-0479">Metal-binding</keyword>
<evidence type="ECO:0000256" key="3">
    <source>
        <dbReference type="ARBA" id="ARBA00022833"/>
    </source>
</evidence>
<dbReference type="SUPFAM" id="SSF46689">
    <property type="entry name" value="Homeodomain-like"/>
    <property type="match status" value="2"/>
</dbReference>
<dbReference type="InterPro" id="IPR016827">
    <property type="entry name" value="Ada2/TADA2"/>
</dbReference>
<evidence type="ECO:0000259" key="8">
    <source>
        <dbReference type="PROSITE" id="PS50135"/>
    </source>
</evidence>
<dbReference type="CDD" id="cd00167">
    <property type="entry name" value="SANT"/>
    <property type="match status" value="1"/>
</dbReference>
<evidence type="ECO:0000259" key="10">
    <source>
        <dbReference type="PROSITE" id="PS51293"/>
    </source>
</evidence>
<evidence type="ECO:0000256" key="4">
    <source>
        <dbReference type="ARBA" id="ARBA00023242"/>
    </source>
</evidence>
<dbReference type="RefSeq" id="XP_005100460.1">
    <property type="nucleotide sequence ID" value="XM_005100403.3"/>
</dbReference>
<dbReference type="PROSITE" id="PS50135">
    <property type="entry name" value="ZF_ZZ_2"/>
    <property type="match status" value="1"/>
</dbReference>
<dbReference type="RefSeq" id="XP_012939102.1">
    <property type="nucleotide sequence ID" value="XM_013083648.2"/>
</dbReference>
<evidence type="ECO:0000259" key="7">
    <source>
        <dbReference type="PROSITE" id="PS50090"/>
    </source>
</evidence>
<dbReference type="Gene3D" id="1.10.10.60">
    <property type="entry name" value="Homeodomain-like"/>
    <property type="match status" value="1"/>
</dbReference>
<evidence type="ECO:0000313" key="11">
    <source>
        <dbReference type="Proteomes" id="UP000694888"/>
    </source>
</evidence>
<evidence type="ECO:0000313" key="12">
    <source>
        <dbReference type="RefSeq" id="XP_005100460.1"/>
    </source>
</evidence>
<evidence type="ECO:0000256" key="6">
    <source>
        <dbReference type="PROSITE-ProRule" id="PRU00228"/>
    </source>
</evidence>
<name>A0ABM1A1U0_APLCA</name>
<dbReference type="SMART" id="SM00717">
    <property type="entry name" value="SANT"/>
    <property type="match status" value="1"/>
</dbReference>
<evidence type="ECO:0000256" key="2">
    <source>
        <dbReference type="ARBA" id="ARBA00022771"/>
    </source>
</evidence>
<proteinExistence type="predicted"/>
<dbReference type="PANTHER" id="PTHR12374:SF20">
    <property type="entry name" value="TRANSCRIPTIONAL ADAPTER 2-ALPHA"/>
    <property type="match status" value="1"/>
</dbReference>
<protein>
    <recommendedName>
        <fullName evidence="5">Transcriptional adapter</fullName>
    </recommendedName>
</protein>
<accession>A0ABM1A1U0</accession>